<feature type="transmembrane region" description="Helical" evidence="1">
    <location>
        <begin position="326"/>
        <end position="346"/>
    </location>
</feature>
<protein>
    <recommendedName>
        <fullName evidence="4">Glycosyltransferase RgtA/B/C/D-like domain-containing protein</fullName>
    </recommendedName>
</protein>
<dbReference type="Proteomes" id="UP000177141">
    <property type="component" value="Unassembled WGS sequence"/>
</dbReference>
<feature type="transmembrane region" description="Helical" evidence="1">
    <location>
        <begin position="185"/>
        <end position="216"/>
    </location>
</feature>
<feature type="transmembrane region" description="Helical" evidence="1">
    <location>
        <begin position="403"/>
        <end position="423"/>
    </location>
</feature>
<evidence type="ECO:0000256" key="1">
    <source>
        <dbReference type="SAM" id="Phobius"/>
    </source>
</evidence>
<feature type="transmembrane region" description="Helical" evidence="1">
    <location>
        <begin position="223"/>
        <end position="241"/>
    </location>
</feature>
<gene>
    <name evidence="2" type="ORF">A3A93_00715</name>
</gene>
<evidence type="ECO:0000313" key="2">
    <source>
        <dbReference type="EMBL" id="OGK49017.1"/>
    </source>
</evidence>
<accession>A0A1F7J082</accession>
<feature type="transmembrane region" description="Helical" evidence="1">
    <location>
        <begin position="143"/>
        <end position="165"/>
    </location>
</feature>
<proteinExistence type="predicted"/>
<dbReference type="EMBL" id="MGAL01000007">
    <property type="protein sequence ID" value="OGK49017.1"/>
    <property type="molecule type" value="Genomic_DNA"/>
</dbReference>
<organism evidence="2 3">
    <name type="scientific">Candidatus Roizmanbacteria bacterium RIFCSPLOWO2_01_FULL_38_12</name>
    <dbReference type="NCBI Taxonomy" id="1802061"/>
    <lineage>
        <taxon>Bacteria</taxon>
        <taxon>Candidatus Roizmaniibacteriota</taxon>
    </lineage>
</organism>
<keyword evidence="1" id="KW-0472">Membrane</keyword>
<feature type="transmembrane region" description="Helical" evidence="1">
    <location>
        <begin position="290"/>
        <end position="314"/>
    </location>
</feature>
<name>A0A1F7J082_9BACT</name>
<feature type="transmembrane region" description="Helical" evidence="1">
    <location>
        <begin position="366"/>
        <end position="391"/>
    </location>
</feature>
<dbReference type="AlphaFoldDB" id="A0A1F7J082"/>
<sequence>MKKIKSKIFLIIALALIIRVIFITFSSNSLGEHGDVFLHRDWGRVSFLYGPADTYNREHIADVGAVNNLPPGATYIIQAMYSVHMQASKIVFKLMQRPPGTLLWINDGTFASMFLKIPAVVSDILIGFIIYKILDKSDKKKALFASSLFLFNPITIYNSAVWGQFDAIPTMFFILSLFLLIRRNYFLSILSVFLSLYIKFSVLPLLPLYFIILLFITPRVKTILYIFISISIILALTLPISQEPHKWLMNFILANGAGKLDNVSSNAYNFWWIILSPKVTDITLKAGETFIFFSYFTWGYILYIVLFIPLLFIVKRLKKRVIEPENLFGLFSVLAFVFYLFLATMHERYLYPLFPLLAVYVGFRRQFLWVFIVATIVHSLNVIAAWQPIAFPEQIVLFLTNRYVSWLSSFVLLFAGLFMYGSVTNKWFSLKNR</sequence>
<dbReference type="STRING" id="1802061.A3A93_00715"/>
<evidence type="ECO:0000313" key="3">
    <source>
        <dbReference type="Proteomes" id="UP000177141"/>
    </source>
</evidence>
<reference evidence="2 3" key="1">
    <citation type="journal article" date="2016" name="Nat. Commun.">
        <title>Thousands of microbial genomes shed light on interconnected biogeochemical processes in an aquifer system.</title>
        <authorList>
            <person name="Anantharaman K."/>
            <person name="Brown C.T."/>
            <person name="Hug L.A."/>
            <person name="Sharon I."/>
            <person name="Castelle C.J."/>
            <person name="Probst A.J."/>
            <person name="Thomas B.C."/>
            <person name="Singh A."/>
            <person name="Wilkins M.J."/>
            <person name="Karaoz U."/>
            <person name="Brodie E.L."/>
            <person name="Williams K.H."/>
            <person name="Hubbard S.S."/>
            <person name="Banfield J.F."/>
        </authorList>
    </citation>
    <scope>NUCLEOTIDE SEQUENCE [LARGE SCALE GENOMIC DNA]</scope>
</reference>
<feature type="transmembrane region" description="Helical" evidence="1">
    <location>
        <begin position="110"/>
        <end position="131"/>
    </location>
</feature>
<comment type="caution">
    <text evidence="2">The sequence shown here is derived from an EMBL/GenBank/DDBJ whole genome shotgun (WGS) entry which is preliminary data.</text>
</comment>
<keyword evidence="1" id="KW-1133">Transmembrane helix</keyword>
<keyword evidence="1" id="KW-0812">Transmembrane</keyword>
<evidence type="ECO:0008006" key="4">
    <source>
        <dbReference type="Google" id="ProtNLM"/>
    </source>
</evidence>